<name>A0A1M6TJL0_SELRU</name>
<proteinExistence type="predicted"/>
<evidence type="ECO:0000313" key="1">
    <source>
        <dbReference type="EMBL" id="SHK57093.1"/>
    </source>
</evidence>
<evidence type="ECO:0000313" key="2">
    <source>
        <dbReference type="Proteomes" id="UP000184263"/>
    </source>
</evidence>
<protein>
    <submittedName>
        <fullName evidence="1">Uncharacterized protein</fullName>
    </submittedName>
</protein>
<dbReference type="AlphaFoldDB" id="A0A1M6TJL0"/>
<accession>A0A1M6TJL0</accession>
<dbReference type="EMBL" id="FRBC01000008">
    <property type="protein sequence ID" value="SHK57093.1"/>
    <property type="molecule type" value="Genomic_DNA"/>
</dbReference>
<reference evidence="1 2" key="1">
    <citation type="submission" date="2016-11" db="EMBL/GenBank/DDBJ databases">
        <authorList>
            <person name="Jaros S."/>
            <person name="Januszkiewicz K."/>
            <person name="Wedrychowicz H."/>
        </authorList>
    </citation>
    <scope>NUCLEOTIDE SEQUENCE [LARGE SCALE GENOMIC DNA]</scope>
    <source>
        <strain evidence="1 2">HD4</strain>
    </source>
</reference>
<organism evidence="1 2">
    <name type="scientific">Selenomonas ruminantium</name>
    <dbReference type="NCBI Taxonomy" id="971"/>
    <lineage>
        <taxon>Bacteria</taxon>
        <taxon>Bacillati</taxon>
        <taxon>Bacillota</taxon>
        <taxon>Negativicutes</taxon>
        <taxon>Selenomonadales</taxon>
        <taxon>Selenomonadaceae</taxon>
        <taxon>Selenomonas</taxon>
    </lineage>
</organism>
<sequence length="127" mass="13019">MSINTIAATSSLNYWHQQAQAARTSHSVHGATSAFGKILASLTAAEKAADSEVEKGVSTVTLTRVLADGSLVLQRVEGNKVISETKLDGSSVLQQQHLLEGNGLSTAYAGTAAMGSVGAGSVYRASV</sequence>
<dbReference type="OrthoDB" id="1666918at2"/>
<dbReference type="Proteomes" id="UP000184263">
    <property type="component" value="Unassembled WGS sequence"/>
</dbReference>
<gene>
    <name evidence="1" type="ORF">SAMN05216582_10811</name>
</gene>
<dbReference type="RefSeq" id="WP_073088861.1">
    <property type="nucleotide sequence ID" value="NZ_FRBC01000008.1"/>
</dbReference>